<proteinExistence type="predicted"/>
<keyword evidence="1" id="KW-0472">Membrane</keyword>
<keyword evidence="1" id="KW-1133">Transmembrane helix</keyword>
<keyword evidence="1" id="KW-0812">Transmembrane</keyword>
<organism evidence="2 3">
    <name type="scientific">Priapulus caudatus</name>
    <name type="common">Priapulid worm</name>
    <dbReference type="NCBI Taxonomy" id="37621"/>
    <lineage>
        <taxon>Eukaryota</taxon>
        <taxon>Metazoa</taxon>
        <taxon>Ecdysozoa</taxon>
        <taxon>Scalidophora</taxon>
        <taxon>Priapulida</taxon>
        <taxon>Priapulimorpha</taxon>
        <taxon>Priapulimorphida</taxon>
        <taxon>Priapulidae</taxon>
        <taxon>Priapulus</taxon>
    </lineage>
</organism>
<dbReference type="PANTHER" id="PTHR36694">
    <property type="entry name" value="PASIFLORA 1, ISOFORM A-RELATED"/>
    <property type="match status" value="1"/>
</dbReference>
<name>A0ABM1DPC6_PRICU</name>
<evidence type="ECO:0000256" key="1">
    <source>
        <dbReference type="SAM" id="Phobius"/>
    </source>
</evidence>
<sequence>MKHYIYKSIMAVSIDEMNNADDVILGHRKKTVALASGIYSLVVTIFVVSFFTWRLTVEDKDVLGVIYYAIEAAEIAIVGINTFLAIFTICMISGILRDYPGWMVTWIITSISLMALETVAMVYLIVLRNHVTKGFDRLGKFELGFHIVKMLLNIAAIFGVVVYYKDIRSCSHCEELRERML</sequence>
<feature type="transmembrane region" description="Helical" evidence="1">
    <location>
        <begin position="65"/>
        <end position="92"/>
    </location>
</feature>
<accession>A0ABM1DPC6</accession>
<keyword evidence="2" id="KW-1185">Reference proteome</keyword>
<gene>
    <name evidence="3" type="primary">LOC106804910</name>
</gene>
<feature type="transmembrane region" description="Helical" evidence="1">
    <location>
        <begin position="104"/>
        <end position="126"/>
    </location>
</feature>
<dbReference type="RefSeq" id="XP_014661797.1">
    <property type="nucleotide sequence ID" value="XM_014806311.1"/>
</dbReference>
<protein>
    <submittedName>
        <fullName evidence="3">Uncharacterized protein LOC106804910</fullName>
    </submittedName>
</protein>
<reference evidence="3" key="1">
    <citation type="submission" date="2025-08" db="UniProtKB">
        <authorList>
            <consortium name="RefSeq"/>
        </authorList>
    </citation>
    <scope>IDENTIFICATION</scope>
</reference>
<dbReference type="Proteomes" id="UP000695022">
    <property type="component" value="Unplaced"/>
</dbReference>
<dbReference type="PANTHER" id="PTHR36694:SF10">
    <property type="entry name" value="MARVEL DOMAIN-CONTAINING PROTEIN"/>
    <property type="match status" value="1"/>
</dbReference>
<feature type="transmembrane region" description="Helical" evidence="1">
    <location>
        <begin position="146"/>
        <end position="164"/>
    </location>
</feature>
<evidence type="ECO:0000313" key="3">
    <source>
        <dbReference type="RefSeq" id="XP_014661797.1"/>
    </source>
</evidence>
<dbReference type="GeneID" id="106804910"/>
<evidence type="ECO:0000313" key="2">
    <source>
        <dbReference type="Proteomes" id="UP000695022"/>
    </source>
</evidence>
<feature type="transmembrane region" description="Helical" evidence="1">
    <location>
        <begin position="32"/>
        <end position="53"/>
    </location>
</feature>